<accession>A0A0R1Y6V1</accession>
<dbReference type="Proteomes" id="UP000051223">
    <property type="component" value="Unassembled WGS sequence"/>
</dbReference>
<dbReference type="EMBL" id="AZGI01000081">
    <property type="protein sequence ID" value="KRM37493.1"/>
    <property type="molecule type" value="Genomic_DNA"/>
</dbReference>
<organism evidence="2 3">
    <name type="scientific">Lactobacillus hamsteri DSM 5661 = JCM 6256</name>
    <dbReference type="NCBI Taxonomy" id="1423754"/>
    <lineage>
        <taxon>Bacteria</taxon>
        <taxon>Bacillati</taxon>
        <taxon>Bacillota</taxon>
        <taxon>Bacilli</taxon>
        <taxon>Lactobacillales</taxon>
        <taxon>Lactobacillaceae</taxon>
        <taxon>Lactobacillus</taxon>
    </lineage>
</organism>
<protein>
    <submittedName>
        <fullName evidence="2">Uncharacterized protein</fullName>
    </submittedName>
</protein>
<sequence>MEKSYVKDFKKEFQSVQATLNSNNTENGSKVDYRSMSSVDSDDDKGMIENNVQIVATLLPEWADSIF</sequence>
<dbReference type="AlphaFoldDB" id="A0A0R1Y6V1"/>
<reference evidence="2 3" key="1">
    <citation type="journal article" date="2015" name="Genome Announc.">
        <title>Expanding the biotechnology potential of lactobacilli through comparative genomics of 213 strains and associated genera.</title>
        <authorList>
            <person name="Sun Z."/>
            <person name="Harris H.M."/>
            <person name="McCann A."/>
            <person name="Guo C."/>
            <person name="Argimon S."/>
            <person name="Zhang W."/>
            <person name="Yang X."/>
            <person name="Jeffery I.B."/>
            <person name="Cooney J.C."/>
            <person name="Kagawa T.F."/>
            <person name="Liu W."/>
            <person name="Song Y."/>
            <person name="Salvetti E."/>
            <person name="Wrobel A."/>
            <person name="Rasinkangas P."/>
            <person name="Parkhill J."/>
            <person name="Rea M.C."/>
            <person name="O'Sullivan O."/>
            <person name="Ritari J."/>
            <person name="Douillard F.P."/>
            <person name="Paul Ross R."/>
            <person name="Yang R."/>
            <person name="Briner A.E."/>
            <person name="Felis G.E."/>
            <person name="de Vos W.M."/>
            <person name="Barrangou R."/>
            <person name="Klaenhammer T.R."/>
            <person name="Caufield P.W."/>
            <person name="Cui Y."/>
            <person name="Zhang H."/>
            <person name="O'Toole P.W."/>
        </authorList>
    </citation>
    <scope>NUCLEOTIDE SEQUENCE [LARGE SCALE GENOMIC DNA]</scope>
    <source>
        <strain evidence="2 3">DSM 5661</strain>
    </source>
</reference>
<evidence type="ECO:0000313" key="2">
    <source>
        <dbReference type="EMBL" id="KRM37493.1"/>
    </source>
</evidence>
<dbReference type="RefSeq" id="WP_025081170.1">
    <property type="nucleotide sequence ID" value="NZ_AZGI01000081.1"/>
</dbReference>
<evidence type="ECO:0000256" key="1">
    <source>
        <dbReference type="SAM" id="MobiDB-lite"/>
    </source>
</evidence>
<gene>
    <name evidence="2" type="ORF">FC39_GL000142</name>
</gene>
<evidence type="ECO:0000313" key="3">
    <source>
        <dbReference type="Proteomes" id="UP000051223"/>
    </source>
</evidence>
<dbReference type="PATRIC" id="fig|1423754.3.peg.151"/>
<name>A0A0R1Y6V1_9LACO</name>
<keyword evidence="3" id="KW-1185">Reference proteome</keyword>
<comment type="caution">
    <text evidence="2">The sequence shown here is derived from an EMBL/GenBank/DDBJ whole genome shotgun (WGS) entry which is preliminary data.</text>
</comment>
<feature type="region of interest" description="Disordered" evidence="1">
    <location>
        <begin position="20"/>
        <end position="44"/>
    </location>
</feature>
<proteinExistence type="predicted"/>